<evidence type="ECO:0000256" key="1">
    <source>
        <dbReference type="ARBA" id="ARBA00009947"/>
    </source>
</evidence>
<evidence type="ECO:0000313" key="4">
    <source>
        <dbReference type="EMBL" id="TKA72753.1"/>
    </source>
</evidence>
<dbReference type="SUPFAM" id="SSF143113">
    <property type="entry name" value="NAP-like"/>
    <property type="match status" value="1"/>
</dbReference>
<dbReference type="EMBL" id="NAJN01000478">
    <property type="protein sequence ID" value="TKA72753.1"/>
    <property type="molecule type" value="Genomic_DNA"/>
</dbReference>
<dbReference type="Pfam" id="PF00956">
    <property type="entry name" value="NAP"/>
    <property type="match status" value="1"/>
</dbReference>
<accession>A0A4U0XC01</accession>
<keyword evidence="5" id="KW-1185">Reference proteome</keyword>
<dbReference type="GO" id="GO:0005634">
    <property type="term" value="C:nucleus"/>
    <property type="evidence" value="ECO:0007669"/>
    <property type="project" value="InterPro"/>
</dbReference>
<gene>
    <name evidence="4" type="ORF">B0A49_04592</name>
</gene>
<dbReference type="OrthoDB" id="19419at2759"/>
<evidence type="ECO:0008006" key="6">
    <source>
        <dbReference type="Google" id="ProtNLM"/>
    </source>
</evidence>
<dbReference type="Proteomes" id="UP000308768">
    <property type="component" value="Unassembled WGS sequence"/>
</dbReference>
<name>A0A4U0XC01_9PEZI</name>
<comment type="caution">
    <text evidence="4">The sequence shown here is derived from an EMBL/GenBank/DDBJ whole genome shotgun (WGS) entry which is preliminary data.</text>
</comment>
<proteinExistence type="inferred from homology"/>
<reference evidence="4 5" key="1">
    <citation type="submission" date="2017-03" db="EMBL/GenBank/DDBJ databases">
        <title>Genomes of endolithic fungi from Antarctica.</title>
        <authorList>
            <person name="Coleine C."/>
            <person name="Masonjones S."/>
            <person name="Stajich J.E."/>
        </authorList>
    </citation>
    <scope>NUCLEOTIDE SEQUENCE [LARGE SCALE GENOMIC DNA]</scope>
    <source>
        <strain evidence="4 5">CCFEE 5187</strain>
    </source>
</reference>
<feature type="region of interest" description="Disordered" evidence="3">
    <location>
        <begin position="279"/>
        <end position="342"/>
    </location>
</feature>
<comment type="similarity">
    <text evidence="1 2">Belongs to the nucleosome assembly protein (NAP) family.</text>
</comment>
<organism evidence="4 5">
    <name type="scientific">Cryomyces minteri</name>
    <dbReference type="NCBI Taxonomy" id="331657"/>
    <lineage>
        <taxon>Eukaryota</taxon>
        <taxon>Fungi</taxon>
        <taxon>Dikarya</taxon>
        <taxon>Ascomycota</taxon>
        <taxon>Pezizomycotina</taxon>
        <taxon>Dothideomycetes</taxon>
        <taxon>Dothideomycetes incertae sedis</taxon>
        <taxon>Cryomyces</taxon>
    </lineage>
</organism>
<dbReference type="InterPro" id="IPR037231">
    <property type="entry name" value="NAP-like_sf"/>
</dbReference>
<evidence type="ECO:0000256" key="3">
    <source>
        <dbReference type="SAM" id="MobiDB-lite"/>
    </source>
</evidence>
<dbReference type="InterPro" id="IPR002164">
    <property type="entry name" value="NAP_family"/>
</dbReference>
<protein>
    <recommendedName>
        <fullName evidence="6">Nucleosome assembly protein C36B7.08c</fullName>
    </recommendedName>
</protein>
<dbReference type="AlphaFoldDB" id="A0A4U0XC01"/>
<feature type="compositionally biased region" description="Acidic residues" evidence="3">
    <location>
        <begin position="244"/>
        <end position="253"/>
    </location>
</feature>
<dbReference type="PANTHER" id="PTHR11875">
    <property type="entry name" value="TESTIS-SPECIFIC Y-ENCODED PROTEIN"/>
    <property type="match status" value="1"/>
</dbReference>
<feature type="compositionally biased region" description="Basic and acidic residues" evidence="3">
    <location>
        <begin position="216"/>
        <end position="239"/>
    </location>
</feature>
<dbReference type="GO" id="GO:0006334">
    <property type="term" value="P:nucleosome assembly"/>
    <property type="evidence" value="ECO:0007669"/>
    <property type="project" value="InterPro"/>
</dbReference>
<feature type="compositionally biased region" description="Acidic residues" evidence="3">
    <location>
        <begin position="285"/>
        <end position="310"/>
    </location>
</feature>
<feature type="compositionally biased region" description="Basic and acidic residues" evidence="3">
    <location>
        <begin position="320"/>
        <end position="336"/>
    </location>
</feature>
<dbReference type="Gene3D" id="3.30.1120.90">
    <property type="entry name" value="Nucleosome assembly protein"/>
    <property type="match status" value="1"/>
</dbReference>
<feature type="region of interest" description="Disordered" evidence="3">
    <location>
        <begin position="216"/>
        <end position="253"/>
    </location>
</feature>
<sequence>MEEETSPVSYEDLAQIEDEFEQIDTEIMRKQYILSAPVYAKRQAAIARISHFWPLVFEQAPVDIDQYIQPSDSQLLAECLIGLNVTRFEVPLGPERISEEAGNPRSVCITFEFAENDWFTDQVLEKKFWYRRAADGWTGLVSEPVKIHWKKGKDLTMGLTDAAVRLWEARQKAGDMRAVKLPEYEALAKKVASDQSPSFFAWFGFVTARRWVSAEESAKAEKEKESRRNKRKEGEEKAASPEVDISDDAFDDQNAEVMPTGDELAISIGDDLWPGALKYFTEAQENADDEMSEADFEDDDAEGGSDDEAPIDIRSLVTSKGKDKDKSKNKAEDGPPKKKQKK</sequence>
<dbReference type="STRING" id="331657.A0A4U0XC01"/>
<evidence type="ECO:0000256" key="2">
    <source>
        <dbReference type="RuleBase" id="RU003876"/>
    </source>
</evidence>
<evidence type="ECO:0000313" key="5">
    <source>
        <dbReference type="Proteomes" id="UP000308768"/>
    </source>
</evidence>